<feature type="transmembrane region" description="Helical" evidence="1">
    <location>
        <begin position="57"/>
        <end position="77"/>
    </location>
</feature>
<reference evidence="2 3" key="1">
    <citation type="submission" date="2022-03" db="EMBL/GenBank/DDBJ databases">
        <authorList>
            <person name="Koch H."/>
        </authorList>
    </citation>
    <scope>NUCLEOTIDE SEQUENCE [LARGE SCALE GENOMIC DNA]</scope>
    <source>
        <strain evidence="2 3">G1</strain>
    </source>
</reference>
<evidence type="ECO:0000313" key="3">
    <source>
        <dbReference type="Proteomes" id="UP001295463"/>
    </source>
</evidence>
<sequence>MSAAHDKTAAPRKRLFIGLMGLTCLILVGVIFLAWWIPSKGLANIHPDLPRYVGMSMAVLSGIAMLGTALLVLTTALGKDIFFTRFMRLVVIKFLLPVIEFVGKVLGLDRDRIRQSFIAMNNSLVISQQYRLKPDRILVLLPHCIQLFDCEIKVTGDINKCVECGRCNIKGLVELGRKYHIDISVATGGTLARKVIVEKRPKLVLAVACERDLTSGIKDCYPLPVIGILNERPFGPCFNTMVNVGAIDEALQQVLDVHSSPASESP</sequence>
<protein>
    <recommendedName>
        <fullName evidence="4">DUF116 domain-containing protein</fullName>
    </recommendedName>
</protein>
<proteinExistence type="predicted"/>
<gene>
    <name evidence="2" type="ORF">GEAMG1_2391</name>
</gene>
<evidence type="ECO:0008006" key="4">
    <source>
        <dbReference type="Google" id="ProtNLM"/>
    </source>
</evidence>
<dbReference type="EMBL" id="OW150024">
    <property type="protein sequence ID" value="CAH2032227.1"/>
    <property type="molecule type" value="Genomic_DNA"/>
</dbReference>
<evidence type="ECO:0000256" key="1">
    <source>
        <dbReference type="SAM" id="Phobius"/>
    </source>
</evidence>
<feature type="transmembrane region" description="Helical" evidence="1">
    <location>
        <begin position="15"/>
        <end position="37"/>
    </location>
</feature>
<feature type="transmembrane region" description="Helical" evidence="1">
    <location>
        <begin position="89"/>
        <end position="108"/>
    </location>
</feature>
<dbReference type="InterPro" id="IPR002829">
    <property type="entry name" value="DUF116"/>
</dbReference>
<organism evidence="2 3">
    <name type="scientific">Trichlorobacter ammonificans</name>
    <dbReference type="NCBI Taxonomy" id="2916410"/>
    <lineage>
        <taxon>Bacteria</taxon>
        <taxon>Pseudomonadati</taxon>
        <taxon>Thermodesulfobacteriota</taxon>
        <taxon>Desulfuromonadia</taxon>
        <taxon>Geobacterales</taxon>
        <taxon>Geobacteraceae</taxon>
        <taxon>Trichlorobacter</taxon>
    </lineage>
</organism>
<dbReference type="PANTHER" id="PTHR43801">
    <property type="entry name" value="NUCLEOTIDE-BINDING PROTEIN-RELATED"/>
    <property type="match status" value="1"/>
</dbReference>
<dbReference type="Proteomes" id="UP001295463">
    <property type="component" value="Chromosome"/>
</dbReference>
<dbReference type="Pfam" id="PF01976">
    <property type="entry name" value="DUF116"/>
    <property type="match status" value="1"/>
</dbReference>
<keyword evidence="1" id="KW-0472">Membrane</keyword>
<dbReference type="PANTHER" id="PTHR43801:SF1">
    <property type="entry name" value="POLYPRENYL SYNTHETASE"/>
    <property type="match status" value="1"/>
</dbReference>
<accession>A0ABM9DBZ3</accession>
<keyword evidence="1" id="KW-0812">Transmembrane</keyword>
<keyword evidence="3" id="KW-1185">Reference proteome</keyword>
<keyword evidence="1" id="KW-1133">Transmembrane helix</keyword>
<name>A0ABM9DBZ3_9BACT</name>
<evidence type="ECO:0000313" key="2">
    <source>
        <dbReference type="EMBL" id="CAH2032227.1"/>
    </source>
</evidence>